<gene>
    <name evidence="2" type="ORF">HJA87_05375</name>
</gene>
<dbReference type="Proteomes" id="UP000720124">
    <property type="component" value="Unassembled WGS sequence"/>
</dbReference>
<name>A0ABS7LDH6_9HYPH</name>
<keyword evidence="1" id="KW-0472">Membrane</keyword>
<dbReference type="EMBL" id="JABTXI010000002">
    <property type="protein sequence ID" value="MBY3589314.1"/>
    <property type="molecule type" value="Genomic_DNA"/>
</dbReference>
<protein>
    <submittedName>
        <fullName evidence="2">YeeE/YedE family protein</fullName>
    </submittedName>
</protein>
<feature type="transmembrane region" description="Helical" evidence="1">
    <location>
        <begin position="132"/>
        <end position="150"/>
    </location>
</feature>
<feature type="transmembrane region" description="Helical" evidence="1">
    <location>
        <begin position="192"/>
        <end position="214"/>
    </location>
</feature>
<evidence type="ECO:0000256" key="1">
    <source>
        <dbReference type="SAM" id="Phobius"/>
    </source>
</evidence>
<feature type="transmembrane region" description="Helical" evidence="1">
    <location>
        <begin position="101"/>
        <end position="120"/>
    </location>
</feature>
<feature type="transmembrane region" description="Helical" evidence="1">
    <location>
        <begin position="6"/>
        <end position="24"/>
    </location>
</feature>
<feature type="transmembrane region" description="Helical" evidence="1">
    <location>
        <begin position="67"/>
        <end position="89"/>
    </location>
</feature>
<feature type="transmembrane region" description="Helical" evidence="1">
    <location>
        <begin position="36"/>
        <end position="55"/>
    </location>
</feature>
<dbReference type="Pfam" id="PF04143">
    <property type="entry name" value="Sulf_transp"/>
    <property type="match status" value="2"/>
</dbReference>
<feature type="transmembrane region" description="Helical" evidence="1">
    <location>
        <begin position="264"/>
        <end position="283"/>
    </location>
</feature>
<comment type="caution">
    <text evidence="2">The sequence shown here is derived from an EMBL/GenBank/DDBJ whole genome shotgun (WGS) entry which is preliminary data.</text>
</comment>
<reference evidence="2 3" key="1">
    <citation type="submission" date="2020-06" db="EMBL/GenBank/DDBJ databases">
        <title>Global-level population genomics: horizontal gene transfer, symbiosis and evolution in Rhizobia.</title>
        <authorList>
            <person name="Gai Y."/>
        </authorList>
    </citation>
    <scope>NUCLEOTIDE SEQUENCE [LARGE SCALE GENOMIC DNA]</scope>
    <source>
        <strain evidence="2 3">PLR6_1b</strain>
    </source>
</reference>
<keyword evidence="3" id="KW-1185">Reference proteome</keyword>
<keyword evidence="1" id="KW-0812">Transmembrane</keyword>
<sequence length="293" mass="30880">MIGGLSFVLGFAMNHGSICTVIATTELIEQKRPARFVALVECALWAAIGYTVLGASPTMQDVWAPVIYLAAAACVFGVGIYVNGACIFGSVGHFGNGDIDFGFTFLGVFAVLCFAFLIGGEVNQMPVSAAPPIGLQLLILALAALLVVRFSVFNSGKNFQRLTLAMCAIGMTSAVISVLAPRFSITTTIGSILSIPVAGILIFICMFGGSLVSARLRNRRFVLKRPTRLDIIRRMLGGLLMGLGALLIPGGNDTLLLVGFPMGAWQAVLAYLLIVATLALLIARFGSAARSWS</sequence>
<evidence type="ECO:0000313" key="2">
    <source>
        <dbReference type="EMBL" id="MBY3589314.1"/>
    </source>
</evidence>
<keyword evidence="1" id="KW-1133">Transmembrane helix</keyword>
<organism evidence="2 3">
    <name type="scientific">Rhizobium bangladeshense</name>
    <dbReference type="NCBI Taxonomy" id="1138189"/>
    <lineage>
        <taxon>Bacteria</taxon>
        <taxon>Pseudomonadati</taxon>
        <taxon>Pseudomonadota</taxon>
        <taxon>Alphaproteobacteria</taxon>
        <taxon>Hyphomicrobiales</taxon>
        <taxon>Rhizobiaceae</taxon>
        <taxon>Rhizobium/Agrobacterium group</taxon>
        <taxon>Rhizobium</taxon>
    </lineage>
</organism>
<dbReference type="InterPro" id="IPR007272">
    <property type="entry name" value="Sulf_transp_TsuA/YedE"/>
</dbReference>
<evidence type="ECO:0000313" key="3">
    <source>
        <dbReference type="Proteomes" id="UP000720124"/>
    </source>
</evidence>
<feature type="transmembrane region" description="Helical" evidence="1">
    <location>
        <begin position="162"/>
        <end position="180"/>
    </location>
</feature>
<proteinExistence type="predicted"/>
<feature type="transmembrane region" description="Helical" evidence="1">
    <location>
        <begin position="235"/>
        <end position="252"/>
    </location>
</feature>
<accession>A0ABS7LDH6</accession>